<dbReference type="Proteomes" id="UP000269793">
    <property type="component" value="Chromosome I"/>
</dbReference>
<dbReference type="VEuPathDB" id="FungiDB:DNF11_0432"/>
<name>A0A3G2S262_MALR7</name>
<organism evidence="4 5">
    <name type="scientific">Malassezia restricta (strain ATCC 96810 / NBRC 103918 / CBS 7877)</name>
    <name type="common">Seborrheic dermatitis infection agent</name>
    <dbReference type="NCBI Taxonomy" id="425264"/>
    <lineage>
        <taxon>Eukaryota</taxon>
        <taxon>Fungi</taxon>
        <taxon>Dikarya</taxon>
        <taxon>Basidiomycota</taxon>
        <taxon>Ustilaginomycotina</taxon>
        <taxon>Malasseziomycetes</taxon>
        <taxon>Malasseziales</taxon>
        <taxon>Malasseziaceae</taxon>
        <taxon>Malassezia</taxon>
    </lineage>
</organism>
<accession>A0A3G2S262</accession>
<dbReference type="PANTHER" id="PTHR46188:SF1">
    <property type="entry name" value="BOLA-LIKE PROTEIN 3"/>
    <property type="match status" value="1"/>
</dbReference>
<evidence type="ECO:0000256" key="1">
    <source>
        <dbReference type="ARBA" id="ARBA00005578"/>
    </source>
</evidence>
<dbReference type="GO" id="GO:0005759">
    <property type="term" value="C:mitochondrial matrix"/>
    <property type="evidence" value="ECO:0007669"/>
    <property type="project" value="TreeGrafter"/>
</dbReference>
<feature type="region of interest" description="Disordered" evidence="3">
    <location>
        <begin position="90"/>
        <end position="110"/>
    </location>
</feature>
<keyword evidence="5" id="KW-1185">Reference proteome</keyword>
<evidence type="ECO:0008006" key="6">
    <source>
        <dbReference type="Google" id="ProtNLM"/>
    </source>
</evidence>
<reference evidence="4 5" key="1">
    <citation type="submission" date="2018-10" db="EMBL/GenBank/DDBJ databases">
        <title>Complete genome sequence of Malassezia restricta CBS 7877.</title>
        <authorList>
            <person name="Morand S.C."/>
            <person name="Bertignac M."/>
            <person name="Iltis A."/>
            <person name="Kolder I."/>
            <person name="Pirovano W."/>
            <person name="Jourdain R."/>
            <person name="Clavaud C."/>
        </authorList>
    </citation>
    <scope>NUCLEOTIDE SEQUENCE [LARGE SCALE GENOMIC DNA]</scope>
    <source>
        <strain evidence="4 5">CBS 7877</strain>
    </source>
</reference>
<dbReference type="STRING" id="425264.A0A3G2S262"/>
<evidence type="ECO:0000256" key="2">
    <source>
        <dbReference type="RuleBase" id="RU003860"/>
    </source>
</evidence>
<comment type="similarity">
    <text evidence="1 2">Belongs to the BolA/IbaG family.</text>
</comment>
<dbReference type="Gene3D" id="3.30.300.90">
    <property type="entry name" value="BolA-like"/>
    <property type="match status" value="1"/>
</dbReference>
<gene>
    <name evidence="4" type="ORF">DNF11_0432</name>
</gene>
<dbReference type="Pfam" id="PF01722">
    <property type="entry name" value="BolA"/>
    <property type="match status" value="1"/>
</dbReference>
<dbReference type="OrthoDB" id="4983at2759"/>
<protein>
    <recommendedName>
        <fullName evidence="6">BolA-like protein C8C9.11</fullName>
    </recommendedName>
</protein>
<evidence type="ECO:0000313" key="5">
    <source>
        <dbReference type="Proteomes" id="UP000269793"/>
    </source>
</evidence>
<sequence length="272" mass="30328">MVSQADLERAIHQKLGHIDTLFVSDVSGGCGQAFDVVIVSEQFEGKRTLQRHRLVNDCLKDEIASMHAFSQKTYTPKQFEELKFMYSRQTPSEKPGVSAPAPSFSQPTGTNVEAAKKNTKADGGIVPKIEIPTGINENIHVPELTLTPVSESKHPFRSYHPDLESESASVGSVDIRHTSSLEGTGISRLHHATISNPSFWQHLRELLRNEVMQEPQDMNVDDDVVSQRRNHELGGSEVEQLFEDFFLTQKNHLSANDIARIRDITGMHGMSS</sequence>
<dbReference type="EMBL" id="CP033148">
    <property type="protein sequence ID" value="AYO41382.1"/>
    <property type="molecule type" value="Genomic_DNA"/>
</dbReference>
<dbReference type="PANTHER" id="PTHR46188">
    <property type="entry name" value="BOLA-LIKE PROTEIN 3"/>
    <property type="match status" value="1"/>
</dbReference>
<dbReference type="SUPFAM" id="SSF82657">
    <property type="entry name" value="BolA-like"/>
    <property type="match status" value="1"/>
</dbReference>
<dbReference type="InterPro" id="IPR036065">
    <property type="entry name" value="BolA-like_sf"/>
</dbReference>
<dbReference type="AlphaFoldDB" id="A0A3G2S262"/>
<dbReference type="InterPro" id="IPR002634">
    <property type="entry name" value="BolA"/>
</dbReference>
<dbReference type="InterPro" id="IPR052275">
    <property type="entry name" value="Mt_Fe-S_assembly_factor"/>
</dbReference>
<evidence type="ECO:0000256" key="3">
    <source>
        <dbReference type="SAM" id="MobiDB-lite"/>
    </source>
</evidence>
<evidence type="ECO:0000313" key="4">
    <source>
        <dbReference type="EMBL" id="AYO41382.1"/>
    </source>
</evidence>
<proteinExistence type="inferred from homology"/>